<accession>A0A328BH22</accession>
<sequence length="183" mass="20085">MIRRLKVLAGPESVLAIGRTKKSLRRDMLWLGLALLLAAGCLLVEFVTLLREPAPDYLSLGAVALGAVVLVLLAGLLRRLRRQLLTRDRIIFDRGRGVVRRNEEAPFCSFDDISRVVLEAVHDTEDHFCGYLLYVAAPARGRLVIGEGLAKGKDLAVAQLIAQFTGKPLERVGELAADRLAHP</sequence>
<name>A0A328BH22_9BACT</name>
<keyword evidence="1" id="KW-0472">Membrane</keyword>
<keyword evidence="1" id="KW-1133">Transmembrane helix</keyword>
<evidence type="ECO:0000313" key="3">
    <source>
        <dbReference type="Proteomes" id="UP000248553"/>
    </source>
</evidence>
<dbReference type="RefSeq" id="WP_111479321.1">
    <property type="nucleotide sequence ID" value="NZ_QHKM01000005.1"/>
</dbReference>
<organism evidence="2 3">
    <name type="scientific">Hymenobacter edaphi</name>
    <dbReference type="NCBI Taxonomy" id="2211146"/>
    <lineage>
        <taxon>Bacteria</taxon>
        <taxon>Pseudomonadati</taxon>
        <taxon>Bacteroidota</taxon>
        <taxon>Cytophagia</taxon>
        <taxon>Cytophagales</taxon>
        <taxon>Hymenobacteraceae</taxon>
        <taxon>Hymenobacter</taxon>
    </lineage>
</organism>
<keyword evidence="1" id="KW-0812">Transmembrane</keyword>
<feature type="transmembrane region" description="Helical" evidence="1">
    <location>
        <begin position="57"/>
        <end position="77"/>
    </location>
</feature>
<evidence type="ECO:0000256" key="1">
    <source>
        <dbReference type="SAM" id="Phobius"/>
    </source>
</evidence>
<comment type="caution">
    <text evidence="2">The sequence shown here is derived from an EMBL/GenBank/DDBJ whole genome shotgun (WGS) entry which is preliminary data.</text>
</comment>
<proteinExistence type="predicted"/>
<gene>
    <name evidence="2" type="ORF">DLM85_17020</name>
</gene>
<evidence type="ECO:0000313" key="2">
    <source>
        <dbReference type="EMBL" id="RAK65236.1"/>
    </source>
</evidence>
<protein>
    <submittedName>
        <fullName evidence="2">Uncharacterized protein</fullName>
    </submittedName>
</protein>
<keyword evidence="3" id="KW-1185">Reference proteome</keyword>
<dbReference type="AlphaFoldDB" id="A0A328BH22"/>
<dbReference type="Proteomes" id="UP000248553">
    <property type="component" value="Unassembled WGS sequence"/>
</dbReference>
<feature type="transmembrane region" description="Helical" evidence="1">
    <location>
        <begin position="29"/>
        <end position="51"/>
    </location>
</feature>
<dbReference type="OrthoDB" id="880826at2"/>
<reference evidence="3" key="1">
    <citation type="submission" date="2018-05" db="EMBL/GenBank/DDBJ databases">
        <authorList>
            <person name="Nie L."/>
        </authorList>
    </citation>
    <scope>NUCLEOTIDE SEQUENCE [LARGE SCALE GENOMIC DNA]</scope>
    <source>
        <strain evidence="3">NL</strain>
    </source>
</reference>
<dbReference type="EMBL" id="QHKM01000005">
    <property type="protein sequence ID" value="RAK65236.1"/>
    <property type="molecule type" value="Genomic_DNA"/>
</dbReference>